<dbReference type="Proteomes" id="UP000054337">
    <property type="component" value="Unassembled WGS sequence"/>
</dbReference>
<dbReference type="HOGENOM" id="CLU_2216056_0_0_1"/>
<organism evidence="1 2">
    <name type="scientific">Bipolaris victoriae (strain FI3)</name>
    <name type="common">Victoria blight of oats agent</name>
    <name type="synonym">Cochliobolus victoriae</name>
    <dbReference type="NCBI Taxonomy" id="930091"/>
    <lineage>
        <taxon>Eukaryota</taxon>
        <taxon>Fungi</taxon>
        <taxon>Dikarya</taxon>
        <taxon>Ascomycota</taxon>
        <taxon>Pezizomycotina</taxon>
        <taxon>Dothideomycetes</taxon>
        <taxon>Pleosporomycetidae</taxon>
        <taxon>Pleosporales</taxon>
        <taxon>Pleosporineae</taxon>
        <taxon>Pleosporaceae</taxon>
        <taxon>Bipolaris</taxon>
    </lineage>
</organism>
<feature type="non-terminal residue" evidence="1">
    <location>
        <position position="1"/>
    </location>
</feature>
<evidence type="ECO:0000313" key="1">
    <source>
        <dbReference type="EMBL" id="EUN26720.1"/>
    </source>
</evidence>
<reference evidence="1 2" key="1">
    <citation type="journal article" date="2013" name="PLoS Genet.">
        <title>Comparative genome structure, secondary metabolite, and effector coding capacity across Cochliobolus pathogens.</title>
        <authorList>
            <person name="Condon B.J."/>
            <person name="Leng Y."/>
            <person name="Wu D."/>
            <person name="Bushley K.E."/>
            <person name="Ohm R.A."/>
            <person name="Otillar R."/>
            <person name="Martin J."/>
            <person name="Schackwitz W."/>
            <person name="Grimwood J."/>
            <person name="MohdZainudin N."/>
            <person name="Xue C."/>
            <person name="Wang R."/>
            <person name="Manning V.A."/>
            <person name="Dhillon B."/>
            <person name="Tu Z.J."/>
            <person name="Steffenson B.J."/>
            <person name="Salamov A."/>
            <person name="Sun H."/>
            <person name="Lowry S."/>
            <person name="LaButti K."/>
            <person name="Han J."/>
            <person name="Copeland A."/>
            <person name="Lindquist E."/>
            <person name="Barry K."/>
            <person name="Schmutz J."/>
            <person name="Baker S.E."/>
            <person name="Ciuffetti L.M."/>
            <person name="Grigoriev I.V."/>
            <person name="Zhong S."/>
            <person name="Turgeon B.G."/>
        </authorList>
    </citation>
    <scope>NUCLEOTIDE SEQUENCE [LARGE SCALE GENOMIC DNA]</scope>
    <source>
        <strain evidence="1 2">FI3</strain>
    </source>
</reference>
<sequence>NCRWVFSGRFVQKQHLLKMKRNFLHGWMVKEANVVMKNAFVLGQDTVKACSRRKNPDKSVRDYEEHMFPRSMEAVIKTAKSREGDFSGAGAKECIYRLEAYCFGQGG</sequence>
<proteinExistence type="predicted"/>
<gene>
    <name evidence="1" type="ORF">COCVIDRAFT_100113</name>
</gene>
<dbReference type="EMBL" id="KI968736">
    <property type="protein sequence ID" value="EUN26720.1"/>
    <property type="molecule type" value="Genomic_DNA"/>
</dbReference>
<protein>
    <submittedName>
        <fullName evidence="1">Uncharacterized protein</fullName>
    </submittedName>
</protein>
<name>W7ELC6_BIPV3</name>
<dbReference type="GeneID" id="26247985"/>
<dbReference type="AlphaFoldDB" id="W7ELC6"/>
<keyword evidence="2" id="KW-1185">Reference proteome</keyword>
<dbReference type="RefSeq" id="XP_014556309.1">
    <property type="nucleotide sequence ID" value="XM_014700823.1"/>
</dbReference>
<evidence type="ECO:0000313" key="2">
    <source>
        <dbReference type="Proteomes" id="UP000054337"/>
    </source>
</evidence>
<accession>W7ELC6</accession>